<reference evidence="7 8" key="1">
    <citation type="journal article" date="2015" name="Nature">
        <title>rRNA introns, odd ribosomes, and small enigmatic genomes across a large radiation of phyla.</title>
        <authorList>
            <person name="Brown C.T."/>
            <person name="Hug L.A."/>
            <person name="Thomas B.C."/>
            <person name="Sharon I."/>
            <person name="Castelle C.J."/>
            <person name="Singh A."/>
            <person name="Wilkins M.J."/>
            <person name="Williams K.H."/>
            <person name="Banfield J.F."/>
        </authorList>
    </citation>
    <scope>NUCLEOTIDE SEQUENCE [LARGE SCALE GENOMIC DNA]</scope>
</reference>
<protein>
    <submittedName>
        <fullName evidence="7">Transcriptional regulator, TraR/DksA family</fullName>
    </submittedName>
</protein>
<dbReference type="InterPro" id="IPR000962">
    <property type="entry name" value="Znf_DskA_TraR"/>
</dbReference>
<dbReference type="PANTHER" id="PTHR33823">
    <property type="entry name" value="RNA POLYMERASE-BINDING TRANSCRIPTION FACTOR DKSA-RELATED"/>
    <property type="match status" value="1"/>
</dbReference>
<dbReference type="PROSITE" id="PS51128">
    <property type="entry name" value="ZF_DKSA_2"/>
    <property type="match status" value="1"/>
</dbReference>
<keyword evidence="1" id="KW-0479">Metal-binding</keyword>
<organism evidence="7 8">
    <name type="scientific">Candidatus Giovannonibacteria bacterium GW2011_GWA2_44_26</name>
    <dbReference type="NCBI Taxonomy" id="1618648"/>
    <lineage>
        <taxon>Bacteria</taxon>
        <taxon>Candidatus Giovannoniibacteriota</taxon>
    </lineage>
</organism>
<evidence type="ECO:0000313" key="7">
    <source>
        <dbReference type="EMBL" id="KKT62368.1"/>
    </source>
</evidence>
<keyword evidence="3" id="KW-0862">Zinc</keyword>
<name>A0A0G1ITS8_9BACT</name>
<feature type="coiled-coil region" evidence="5">
    <location>
        <begin position="9"/>
        <end position="67"/>
    </location>
</feature>
<evidence type="ECO:0000259" key="6">
    <source>
        <dbReference type="Pfam" id="PF01258"/>
    </source>
</evidence>
<evidence type="ECO:0000256" key="4">
    <source>
        <dbReference type="PROSITE-ProRule" id="PRU00510"/>
    </source>
</evidence>
<evidence type="ECO:0000256" key="2">
    <source>
        <dbReference type="ARBA" id="ARBA00022771"/>
    </source>
</evidence>
<evidence type="ECO:0000256" key="3">
    <source>
        <dbReference type="ARBA" id="ARBA00022833"/>
    </source>
</evidence>
<dbReference type="AlphaFoldDB" id="A0A0G1ITS8"/>
<evidence type="ECO:0000256" key="1">
    <source>
        <dbReference type="ARBA" id="ARBA00022723"/>
    </source>
</evidence>
<evidence type="ECO:0000313" key="8">
    <source>
        <dbReference type="Proteomes" id="UP000033945"/>
    </source>
</evidence>
<gene>
    <name evidence="7" type="ORF">UW55_C0013G0009</name>
</gene>
<dbReference type="Gene3D" id="1.20.120.910">
    <property type="entry name" value="DksA, coiled-coil domain"/>
    <property type="match status" value="1"/>
</dbReference>
<keyword evidence="5" id="KW-0175">Coiled coil</keyword>
<feature type="domain" description="Zinc finger DksA/TraR C4-type" evidence="6">
    <location>
        <begin position="88"/>
        <end position="115"/>
    </location>
</feature>
<proteinExistence type="predicted"/>
<dbReference type="EMBL" id="LCIT01000013">
    <property type="protein sequence ID" value="KKT62368.1"/>
    <property type="molecule type" value="Genomic_DNA"/>
</dbReference>
<dbReference type="Pfam" id="PF01258">
    <property type="entry name" value="zf-dskA_traR"/>
    <property type="match status" value="1"/>
</dbReference>
<keyword evidence="2" id="KW-0863">Zinc-finger</keyword>
<accession>A0A0G1ITS8</accession>
<dbReference type="Proteomes" id="UP000033945">
    <property type="component" value="Unassembled WGS sequence"/>
</dbReference>
<evidence type="ECO:0000256" key="5">
    <source>
        <dbReference type="SAM" id="Coils"/>
    </source>
</evidence>
<comment type="caution">
    <text evidence="7">The sequence shown here is derived from an EMBL/GenBank/DDBJ whole genome shotgun (WGS) entry which is preliminary data.</text>
</comment>
<feature type="zinc finger region" description="dksA C4-type" evidence="4">
    <location>
        <begin position="93"/>
        <end position="117"/>
    </location>
</feature>
<sequence>MALDLDYFKKKLEEEKTRLEGELGTIAHRNPDAPEDWAVSQPDMNVMPAAKEEVADVQEELENAASVEYNLESRLRDINEALYKMRQGKYGVCFAGGEPIDEARLRANPAATTCVKHGN</sequence>
<dbReference type="GO" id="GO:0008270">
    <property type="term" value="F:zinc ion binding"/>
    <property type="evidence" value="ECO:0007669"/>
    <property type="project" value="UniProtKB-KW"/>
</dbReference>
<dbReference type="PANTHER" id="PTHR33823:SF5">
    <property type="entry name" value="DNAK SUPPRESSOR PROTEIN"/>
    <property type="match status" value="1"/>
</dbReference>